<protein>
    <submittedName>
        <fullName evidence="1">Uncharacterized protein</fullName>
    </submittedName>
</protein>
<proteinExistence type="predicted"/>
<evidence type="ECO:0000313" key="2">
    <source>
        <dbReference type="Proteomes" id="UP000299102"/>
    </source>
</evidence>
<evidence type="ECO:0000313" key="1">
    <source>
        <dbReference type="EMBL" id="GBP33931.1"/>
    </source>
</evidence>
<dbReference type="AlphaFoldDB" id="A0A4C1V560"/>
<gene>
    <name evidence="1" type="ORF">EVAR_23278_1</name>
</gene>
<dbReference type="Proteomes" id="UP000299102">
    <property type="component" value="Unassembled WGS sequence"/>
</dbReference>
<keyword evidence="2" id="KW-1185">Reference proteome</keyword>
<reference evidence="1 2" key="1">
    <citation type="journal article" date="2019" name="Commun. Biol.">
        <title>The bagworm genome reveals a unique fibroin gene that provides high tensile strength.</title>
        <authorList>
            <person name="Kono N."/>
            <person name="Nakamura H."/>
            <person name="Ohtoshi R."/>
            <person name="Tomita M."/>
            <person name="Numata K."/>
            <person name="Arakawa K."/>
        </authorList>
    </citation>
    <scope>NUCLEOTIDE SEQUENCE [LARGE SCALE GENOMIC DNA]</scope>
</reference>
<name>A0A4C1V560_EUMVA</name>
<sequence length="81" mass="9335">MEKGHGGKGQPRELYAYRVGELLKKGQTKKSTRNRDIRKPVSPMFLGYAFICLFERIHRRLGVCSEQYTQLSSPVTVIYSQ</sequence>
<accession>A0A4C1V560</accession>
<organism evidence="1 2">
    <name type="scientific">Eumeta variegata</name>
    <name type="common">Bagworm moth</name>
    <name type="synonym">Eumeta japonica</name>
    <dbReference type="NCBI Taxonomy" id="151549"/>
    <lineage>
        <taxon>Eukaryota</taxon>
        <taxon>Metazoa</taxon>
        <taxon>Ecdysozoa</taxon>
        <taxon>Arthropoda</taxon>
        <taxon>Hexapoda</taxon>
        <taxon>Insecta</taxon>
        <taxon>Pterygota</taxon>
        <taxon>Neoptera</taxon>
        <taxon>Endopterygota</taxon>
        <taxon>Lepidoptera</taxon>
        <taxon>Glossata</taxon>
        <taxon>Ditrysia</taxon>
        <taxon>Tineoidea</taxon>
        <taxon>Psychidae</taxon>
        <taxon>Oiketicinae</taxon>
        <taxon>Eumeta</taxon>
    </lineage>
</organism>
<dbReference type="EMBL" id="BGZK01000281">
    <property type="protein sequence ID" value="GBP33931.1"/>
    <property type="molecule type" value="Genomic_DNA"/>
</dbReference>
<comment type="caution">
    <text evidence="1">The sequence shown here is derived from an EMBL/GenBank/DDBJ whole genome shotgun (WGS) entry which is preliminary data.</text>
</comment>